<dbReference type="OrthoDB" id="4556695at2"/>
<reference evidence="1 2" key="1">
    <citation type="submission" date="2019-10" db="EMBL/GenBank/DDBJ databases">
        <title>Whole genome shotgun sequence of Streptomyces angustmyceticus NBRC 3934.</title>
        <authorList>
            <person name="Hosoyama A."/>
            <person name="Ichikawa N."/>
            <person name="Kimura A."/>
            <person name="Kitahashi Y."/>
            <person name="Komaki H."/>
            <person name="Uohara A."/>
        </authorList>
    </citation>
    <scope>NUCLEOTIDE SEQUENCE [LARGE SCALE GENOMIC DNA]</scope>
    <source>
        <strain evidence="1 2">NBRC 3934</strain>
    </source>
</reference>
<proteinExistence type="predicted"/>
<dbReference type="AlphaFoldDB" id="A0A5J4LE09"/>
<comment type="caution">
    <text evidence="1">The sequence shown here is derived from an EMBL/GenBank/DDBJ whole genome shotgun (WGS) entry which is preliminary data.</text>
</comment>
<keyword evidence="2" id="KW-1185">Reference proteome</keyword>
<evidence type="ECO:0000313" key="1">
    <source>
        <dbReference type="EMBL" id="GES30362.1"/>
    </source>
</evidence>
<evidence type="ECO:0008006" key="3">
    <source>
        <dbReference type="Google" id="ProtNLM"/>
    </source>
</evidence>
<dbReference type="Proteomes" id="UP000325598">
    <property type="component" value="Unassembled WGS sequence"/>
</dbReference>
<dbReference type="Pfam" id="PF14433">
    <property type="entry name" value="SUKH-3"/>
    <property type="match status" value="1"/>
</dbReference>
<evidence type="ECO:0000313" key="2">
    <source>
        <dbReference type="Proteomes" id="UP000325598"/>
    </source>
</evidence>
<gene>
    <name evidence="1" type="ORF">San01_28490</name>
</gene>
<accession>A0A5J4LE09</accession>
<organism evidence="1 2">
    <name type="scientific">Streptomyces angustmyceticus</name>
    <dbReference type="NCBI Taxonomy" id="285578"/>
    <lineage>
        <taxon>Bacteria</taxon>
        <taxon>Bacillati</taxon>
        <taxon>Actinomycetota</taxon>
        <taxon>Actinomycetes</taxon>
        <taxon>Kitasatosporales</taxon>
        <taxon>Streptomycetaceae</taxon>
        <taxon>Streptomyces</taxon>
    </lineage>
</organism>
<sequence>METVIGEEEVRSWLAEHGWFPGRDIGEEADRLIADRIQDFTDQGVNIAPLRCATAFVREYGNLEFPYPRSPGIKMVVTPTFGYEGDAEDIVELSQNLGRPIFPVAYETRELGIVLMDDTERIFYLHETGSYFVAERPIEAFVKRLEGSRLQDAEDFFV</sequence>
<dbReference type="GeneID" id="96751723"/>
<dbReference type="InterPro" id="IPR025850">
    <property type="entry name" value="SUKH-3"/>
</dbReference>
<dbReference type="EMBL" id="BLAG01000008">
    <property type="protein sequence ID" value="GES30362.1"/>
    <property type="molecule type" value="Genomic_DNA"/>
</dbReference>
<protein>
    <recommendedName>
        <fullName evidence="3">SUKH-3 domain-containing protein</fullName>
    </recommendedName>
</protein>
<dbReference type="RefSeq" id="WP_086718726.1">
    <property type="nucleotide sequence ID" value="NZ_BLAG01000008.1"/>
</dbReference>
<name>A0A5J4LE09_9ACTN</name>